<organism evidence="1 2">
    <name type="scientific">Mycena sanguinolenta</name>
    <dbReference type="NCBI Taxonomy" id="230812"/>
    <lineage>
        <taxon>Eukaryota</taxon>
        <taxon>Fungi</taxon>
        <taxon>Dikarya</taxon>
        <taxon>Basidiomycota</taxon>
        <taxon>Agaricomycotina</taxon>
        <taxon>Agaricomycetes</taxon>
        <taxon>Agaricomycetidae</taxon>
        <taxon>Agaricales</taxon>
        <taxon>Marasmiineae</taxon>
        <taxon>Mycenaceae</taxon>
        <taxon>Mycena</taxon>
    </lineage>
</organism>
<dbReference type="InterPro" id="IPR036908">
    <property type="entry name" value="RlpA-like_sf"/>
</dbReference>
<dbReference type="Gene3D" id="2.40.40.10">
    <property type="entry name" value="RlpA-like domain"/>
    <property type="match status" value="1"/>
</dbReference>
<reference evidence="1" key="1">
    <citation type="submission" date="2020-05" db="EMBL/GenBank/DDBJ databases">
        <title>Mycena genomes resolve the evolution of fungal bioluminescence.</title>
        <authorList>
            <person name="Tsai I.J."/>
        </authorList>
    </citation>
    <scope>NUCLEOTIDE SEQUENCE</scope>
    <source>
        <strain evidence="1">160909Yilan</strain>
    </source>
</reference>
<name>A0A8H6Y3U1_9AGAR</name>
<proteinExistence type="predicted"/>
<evidence type="ECO:0000313" key="1">
    <source>
        <dbReference type="EMBL" id="KAF7351691.1"/>
    </source>
</evidence>
<sequence length="120" mass="12870">MYLPKSSLAAMVALMLSGVDDRLMSGTATLGFKGTTNCGCPPNNGPFAVSIPEEFMKKRECCQDTLTVEHRGKTVTVILNGVFDDGEGTQNIEMSPMAFAMIADNPTDTTIGPVTWSFNN</sequence>
<dbReference type="Proteomes" id="UP000623467">
    <property type="component" value="Unassembled WGS sequence"/>
</dbReference>
<protein>
    <submittedName>
        <fullName evidence="1">Uncharacterized protein</fullName>
    </submittedName>
</protein>
<evidence type="ECO:0000313" key="2">
    <source>
        <dbReference type="Proteomes" id="UP000623467"/>
    </source>
</evidence>
<gene>
    <name evidence="1" type="ORF">MSAN_01602100</name>
</gene>
<accession>A0A8H6Y3U1</accession>
<dbReference type="CDD" id="cd22191">
    <property type="entry name" value="DPBB_RlpA_EXP_N-like"/>
    <property type="match status" value="1"/>
</dbReference>
<dbReference type="EMBL" id="JACAZH010000013">
    <property type="protein sequence ID" value="KAF7351691.1"/>
    <property type="molecule type" value="Genomic_DNA"/>
</dbReference>
<dbReference type="OrthoDB" id="2886481at2759"/>
<dbReference type="SUPFAM" id="SSF50685">
    <property type="entry name" value="Barwin-like endoglucanases"/>
    <property type="match status" value="1"/>
</dbReference>
<comment type="caution">
    <text evidence="1">The sequence shown here is derived from an EMBL/GenBank/DDBJ whole genome shotgun (WGS) entry which is preliminary data.</text>
</comment>
<keyword evidence="2" id="KW-1185">Reference proteome</keyword>
<dbReference type="AlphaFoldDB" id="A0A8H6Y3U1"/>